<feature type="binding site" evidence="15">
    <location>
        <position position="475"/>
    </location>
    <ligand>
        <name>meso-2,6-diaminopimelate</name>
        <dbReference type="ChEBI" id="CHEBI:57791"/>
    </ligand>
</feature>
<evidence type="ECO:0000256" key="11">
    <source>
        <dbReference type="ARBA" id="ARBA00072883"/>
    </source>
</evidence>
<keyword evidence="5 15" id="KW-0573">Peptidoglycan synthesis</keyword>
<dbReference type="NCBIfam" id="NF001126">
    <property type="entry name" value="PRK00139.1-4"/>
    <property type="match status" value="1"/>
</dbReference>
<accession>A0A8E4BPM5</accession>
<dbReference type="InterPro" id="IPR013221">
    <property type="entry name" value="Mur_ligase_cen"/>
</dbReference>
<dbReference type="Gene3D" id="3.90.190.20">
    <property type="entry name" value="Mur ligase, C-terminal domain"/>
    <property type="match status" value="1"/>
</dbReference>
<comment type="function">
    <text evidence="9 15">Catalyzes the addition of meso-diaminopimelic acid to the nucleotide precursor UDP-N-acetylmuramoyl-L-alanyl-D-glutamate (UMAG) in the biosynthesis of bacterial cell-wall peptidoglycan.</text>
</comment>
<evidence type="ECO:0000256" key="14">
    <source>
        <dbReference type="ARBA" id="ARBA00081560"/>
    </source>
</evidence>
<feature type="domain" description="Mur ligase N-terminal catalytic" evidence="17">
    <location>
        <begin position="26"/>
        <end position="89"/>
    </location>
</feature>
<dbReference type="GO" id="GO:0051301">
    <property type="term" value="P:cell division"/>
    <property type="evidence" value="ECO:0007669"/>
    <property type="project" value="UniProtKB-KW"/>
</dbReference>
<feature type="binding site" evidence="15">
    <location>
        <position position="188"/>
    </location>
    <ligand>
        <name>UDP-N-acetyl-alpha-D-muramoyl-L-alanyl-D-glutamate</name>
        <dbReference type="ChEBI" id="CHEBI:83900"/>
    </ligand>
</feature>
<evidence type="ECO:0000259" key="17">
    <source>
        <dbReference type="Pfam" id="PF01225"/>
    </source>
</evidence>
<keyword evidence="15" id="KW-0963">Cytoplasm</keyword>
<dbReference type="GO" id="GO:0005524">
    <property type="term" value="F:ATP binding"/>
    <property type="evidence" value="ECO:0007669"/>
    <property type="project" value="UniProtKB-UniRule"/>
</dbReference>
<evidence type="ECO:0000313" key="21">
    <source>
        <dbReference type="Proteomes" id="UP000320585"/>
    </source>
</evidence>
<evidence type="ECO:0000256" key="10">
    <source>
        <dbReference type="ARBA" id="ARBA00066633"/>
    </source>
</evidence>
<keyword evidence="15 20" id="KW-0436">Ligase</keyword>
<evidence type="ECO:0000256" key="13">
    <source>
        <dbReference type="ARBA" id="ARBA00076158"/>
    </source>
</evidence>
<dbReference type="SUPFAM" id="SSF53244">
    <property type="entry name" value="MurD-like peptide ligases, peptide-binding domain"/>
    <property type="match status" value="1"/>
</dbReference>
<evidence type="ECO:0000259" key="18">
    <source>
        <dbReference type="Pfam" id="PF02875"/>
    </source>
</evidence>
<evidence type="ECO:0000256" key="5">
    <source>
        <dbReference type="ARBA" id="ARBA00022984"/>
    </source>
</evidence>
<feature type="short sequence motif" description="Meso-diaminopimelate recognition motif" evidence="15">
    <location>
        <begin position="414"/>
        <end position="417"/>
    </location>
</feature>
<dbReference type="AlphaFoldDB" id="A0A8E4BPM5"/>
<evidence type="ECO:0000256" key="12">
    <source>
        <dbReference type="ARBA" id="ARBA00075482"/>
    </source>
</evidence>
<evidence type="ECO:0000256" key="1">
    <source>
        <dbReference type="ARBA" id="ARBA00004752"/>
    </source>
</evidence>
<dbReference type="UniPathway" id="UPA00219"/>
<dbReference type="NCBIfam" id="NF001124">
    <property type="entry name" value="PRK00139.1-2"/>
    <property type="match status" value="1"/>
</dbReference>
<dbReference type="GO" id="GO:0000287">
    <property type="term" value="F:magnesium ion binding"/>
    <property type="evidence" value="ECO:0007669"/>
    <property type="project" value="UniProtKB-UniRule"/>
</dbReference>
<keyword evidence="15" id="KW-0547">Nucleotide-binding</keyword>
<dbReference type="SUPFAM" id="SSF53623">
    <property type="entry name" value="MurD-like peptide ligases, catalytic domain"/>
    <property type="match status" value="1"/>
</dbReference>
<keyword evidence="15" id="KW-0067">ATP-binding</keyword>
<keyword evidence="15" id="KW-0460">Magnesium</keyword>
<comment type="subcellular location">
    <subcellularLocation>
        <location evidence="15 16">Cytoplasm</location>
    </subcellularLocation>
</comment>
<feature type="binding site" evidence="15">
    <location>
        <begin position="414"/>
        <end position="417"/>
    </location>
    <ligand>
        <name>meso-2,6-diaminopimelate</name>
        <dbReference type="ChEBI" id="CHEBI:57791"/>
    </ligand>
</feature>
<dbReference type="KEGG" id="dho:Dia5BBH33_09830"/>
<dbReference type="NCBIfam" id="TIGR01085">
    <property type="entry name" value="murE"/>
    <property type="match status" value="1"/>
</dbReference>
<dbReference type="InterPro" id="IPR036565">
    <property type="entry name" value="Mur-like_cat_sf"/>
</dbReference>
<dbReference type="PANTHER" id="PTHR23135">
    <property type="entry name" value="MUR LIGASE FAMILY MEMBER"/>
    <property type="match status" value="1"/>
</dbReference>
<dbReference type="Gene3D" id="3.40.1390.10">
    <property type="entry name" value="MurE/MurF, N-terminal domain"/>
    <property type="match status" value="1"/>
</dbReference>
<comment type="similarity">
    <text evidence="2 15">Belongs to the MurCDEF family. MurE subfamily.</text>
</comment>
<keyword evidence="7 15" id="KW-0961">Cell wall biogenesis/degradation</keyword>
<dbReference type="GO" id="GO:0008765">
    <property type="term" value="F:UDP-N-acetylmuramoylalanyl-D-glutamate-2,6-diaminopimelate ligase activity"/>
    <property type="evidence" value="ECO:0007669"/>
    <property type="project" value="UniProtKB-UniRule"/>
</dbReference>
<comment type="catalytic activity">
    <reaction evidence="8 15">
        <text>UDP-N-acetyl-alpha-D-muramoyl-L-alanyl-D-glutamate + meso-2,6-diaminopimelate + ATP = UDP-N-acetyl-alpha-D-muramoyl-L-alanyl-gamma-D-glutamyl-meso-2,6-diaminopimelate + ADP + phosphate + H(+)</text>
        <dbReference type="Rhea" id="RHEA:23676"/>
        <dbReference type="ChEBI" id="CHEBI:15378"/>
        <dbReference type="ChEBI" id="CHEBI:30616"/>
        <dbReference type="ChEBI" id="CHEBI:43474"/>
        <dbReference type="ChEBI" id="CHEBI:57791"/>
        <dbReference type="ChEBI" id="CHEBI:83900"/>
        <dbReference type="ChEBI" id="CHEBI:83905"/>
        <dbReference type="ChEBI" id="CHEBI:456216"/>
        <dbReference type="EC" id="6.3.2.13"/>
    </reaction>
</comment>
<keyword evidence="3 15" id="KW-0132">Cell division</keyword>
<feature type="binding site" evidence="15">
    <location>
        <position position="471"/>
    </location>
    <ligand>
        <name>meso-2,6-diaminopimelate</name>
        <dbReference type="ChEBI" id="CHEBI:57791"/>
    </ligand>
</feature>
<feature type="binding site" evidence="15">
    <location>
        <position position="390"/>
    </location>
    <ligand>
        <name>meso-2,6-diaminopimelate</name>
        <dbReference type="ChEBI" id="CHEBI:57791"/>
    </ligand>
</feature>
<dbReference type="SUPFAM" id="SSF63418">
    <property type="entry name" value="MurE/MurF N-terminal domain"/>
    <property type="match status" value="1"/>
</dbReference>
<dbReference type="EC" id="6.3.2.13" evidence="10 15"/>
<dbReference type="InterPro" id="IPR000713">
    <property type="entry name" value="Mur_ligase_N"/>
</dbReference>
<feature type="binding site" evidence="15">
    <location>
        <position position="180"/>
    </location>
    <ligand>
        <name>UDP-N-acetyl-alpha-D-muramoyl-L-alanyl-D-glutamate</name>
        <dbReference type="ChEBI" id="CHEBI:83900"/>
    </ligand>
</feature>
<dbReference type="HAMAP" id="MF_00208">
    <property type="entry name" value="MurE"/>
    <property type="match status" value="1"/>
</dbReference>
<dbReference type="PANTHER" id="PTHR23135:SF4">
    <property type="entry name" value="UDP-N-ACETYLMURAMOYL-L-ALANYL-D-GLUTAMATE--2,6-DIAMINOPIMELATE LIGASE MURE HOMOLOG, CHLOROPLASTIC"/>
    <property type="match status" value="1"/>
</dbReference>
<feature type="binding site" evidence="15">
    <location>
        <begin position="111"/>
        <end position="117"/>
    </location>
    <ligand>
        <name>ATP</name>
        <dbReference type="ChEBI" id="CHEBI:30616"/>
    </ligand>
</feature>
<evidence type="ECO:0000256" key="8">
    <source>
        <dbReference type="ARBA" id="ARBA00050251"/>
    </source>
</evidence>
<dbReference type="InterPro" id="IPR005761">
    <property type="entry name" value="UDP-N-AcMur-Glu-dNH2Pim_ligase"/>
</dbReference>
<evidence type="ECO:0000256" key="9">
    <source>
        <dbReference type="ARBA" id="ARBA00056782"/>
    </source>
</evidence>
<proteinExistence type="inferred from homology"/>
<dbReference type="EMBL" id="AP019697">
    <property type="protein sequence ID" value="BBK25048.1"/>
    <property type="molecule type" value="Genomic_DNA"/>
</dbReference>
<dbReference type="GeneID" id="92716196"/>
<comment type="pathway">
    <text evidence="1 15 16">Cell wall biogenesis; peptidoglycan biosynthesis.</text>
</comment>
<evidence type="ECO:0000256" key="7">
    <source>
        <dbReference type="ARBA" id="ARBA00023316"/>
    </source>
</evidence>
<gene>
    <name evidence="15 20" type="primary">murE</name>
    <name evidence="20" type="ORF">Dia5BBH33_09830</name>
</gene>
<evidence type="ECO:0000256" key="3">
    <source>
        <dbReference type="ARBA" id="ARBA00022618"/>
    </source>
</evidence>
<dbReference type="Gene3D" id="3.40.1190.10">
    <property type="entry name" value="Mur-like, catalytic domain"/>
    <property type="match status" value="1"/>
</dbReference>
<evidence type="ECO:0000256" key="6">
    <source>
        <dbReference type="ARBA" id="ARBA00023306"/>
    </source>
</evidence>
<keyword evidence="6 15" id="KW-0131">Cell cycle</keyword>
<dbReference type="GO" id="GO:0071555">
    <property type="term" value="P:cell wall organization"/>
    <property type="evidence" value="ECO:0007669"/>
    <property type="project" value="UniProtKB-KW"/>
</dbReference>
<comment type="cofactor">
    <cofactor evidence="15">
        <name>Mg(2+)</name>
        <dbReference type="ChEBI" id="CHEBI:18420"/>
    </cofactor>
</comment>
<dbReference type="InterPro" id="IPR004101">
    <property type="entry name" value="Mur_ligase_C"/>
</dbReference>
<keyword evidence="21" id="KW-1185">Reference proteome</keyword>
<name>A0A8E4BPM5_9FIRM</name>
<evidence type="ECO:0000256" key="15">
    <source>
        <dbReference type="HAMAP-Rule" id="MF_00208"/>
    </source>
</evidence>
<dbReference type="Proteomes" id="UP000320585">
    <property type="component" value="Chromosome"/>
</dbReference>
<dbReference type="GO" id="GO:0009252">
    <property type="term" value="P:peptidoglycan biosynthetic process"/>
    <property type="evidence" value="ECO:0007669"/>
    <property type="project" value="UniProtKB-UniRule"/>
</dbReference>
<keyword evidence="4 15" id="KW-0133">Cell shape</keyword>
<evidence type="ECO:0000256" key="2">
    <source>
        <dbReference type="ARBA" id="ARBA00005898"/>
    </source>
</evidence>
<feature type="domain" description="Mur ligase central" evidence="19">
    <location>
        <begin position="110"/>
        <end position="319"/>
    </location>
</feature>
<protein>
    <recommendedName>
        <fullName evidence="11 15">UDP-N-acetylmuramoyl-L-alanyl-D-glutamate--2,6-diaminopimelate ligase</fullName>
        <ecNumber evidence="10 15">6.3.2.13</ecNumber>
    </recommendedName>
    <alternativeName>
        <fullName evidence="12 15">Meso-A2pm-adding enzyme</fullName>
    </alternativeName>
    <alternativeName>
        <fullName evidence="13 15">Meso-diaminopimelate-adding enzyme</fullName>
    </alternativeName>
    <alternativeName>
        <fullName evidence="14 15">UDP-MurNAc-L-Ala-D-Glu:meso-diaminopimelate ligase</fullName>
    </alternativeName>
    <alternativeName>
        <fullName evidence="15">UDP-MurNAc-tripeptide synthetase</fullName>
    </alternativeName>
    <alternativeName>
        <fullName evidence="15">UDP-N-acetylmuramyl-tripeptide synthetase</fullName>
    </alternativeName>
</protein>
<dbReference type="FunFam" id="3.90.190.20:FF:000006">
    <property type="entry name" value="UDP-N-acetylmuramoyl-L-alanyl-D-glutamate--2,6-diaminopimelate ligase"/>
    <property type="match status" value="1"/>
</dbReference>
<feature type="binding site" evidence="15">
    <location>
        <position position="31"/>
    </location>
    <ligand>
        <name>UDP-N-acetyl-alpha-D-muramoyl-L-alanyl-D-glutamate</name>
        <dbReference type="ChEBI" id="CHEBI:83900"/>
    </ligand>
</feature>
<comment type="caution">
    <text evidence="15">Lacks conserved residue(s) required for the propagation of feature annotation.</text>
</comment>
<feature type="binding site" evidence="15">
    <location>
        <begin position="153"/>
        <end position="154"/>
    </location>
    <ligand>
        <name>UDP-N-acetyl-alpha-D-muramoyl-L-alanyl-D-glutamate</name>
        <dbReference type="ChEBI" id="CHEBI:83900"/>
    </ligand>
</feature>
<evidence type="ECO:0000256" key="4">
    <source>
        <dbReference type="ARBA" id="ARBA00022960"/>
    </source>
</evidence>
<evidence type="ECO:0000259" key="19">
    <source>
        <dbReference type="Pfam" id="PF08245"/>
    </source>
</evidence>
<feature type="binding site" evidence="15">
    <location>
        <position position="152"/>
    </location>
    <ligand>
        <name>UDP-N-acetyl-alpha-D-muramoyl-L-alanyl-D-glutamate</name>
        <dbReference type="ChEBI" id="CHEBI:83900"/>
    </ligand>
</feature>
<feature type="modified residue" description="N6-carboxylysine" evidence="15">
    <location>
        <position position="220"/>
    </location>
</feature>
<comment type="PTM">
    <text evidence="15">Carboxylation is probably crucial for Mg(2+) binding and, consequently, for the gamma-phosphate positioning of ATP.</text>
</comment>
<dbReference type="RefSeq" id="WP_022382130.1">
    <property type="nucleotide sequence ID" value="NZ_AP019697.1"/>
</dbReference>
<feature type="domain" description="Mur ligase C-terminal" evidence="18">
    <location>
        <begin position="341"/>
        <end position="473"/>
    </location>
</feature>
<dbReference type="Pfam" id="PF02875">
    <property type="entry name" value="Mur_ligase_C"/>
    <property type="match status" value="1"/>
</dbReference>
<sequence length="501" mass="55552">MKILRDLIEKTHCLKIQGDLNTAVSDITADSREVKKGSLFICLCGAHVNGHDFAAKAAAQGAVAIVAQEPIDVPDEIAVVYVEDTREAMEDMAPFFFDYPSRKMRMIALTGTNGKTTTTHIAAHILHKAGNKVGVIGTIHALIGDKEIPTHNTTPVVIDLQRLLSMMVDEHVTHVCMEVSSHSLVLGRVKGCEFDDAVFTNLTEDHLDFHKTMENYAKAKAMLFEMVSSENQHKTGKSAWINIDDPYAHTMIEAVNTEVCPLHTYGMNDSSAELYAYDSKFTGKSSRFKVRYHENDYEVETRLAGRFNIYNTLGAIGAALNEGISMDDAIEAVKDFQSVPGRFELIDEGQSFAVVVDYAHTPDGLEKILGTAREITEGKIIAVFGCGGDRDRMKRPIMGSIAAEHADISIVTSDNPRTEDPEKIIEDVVVGVEKVKKNKPDLYYEVIADRRQAIKRAVSLAKDDDIVIIAGKGHEDYQILKDRTIHFDDREEARNALKEVK</sequence>
<dbReference type="InterPro" id="IPR036615">
    <property type="entry name" value="Mur_ligase_C_dom_sf"/>
</dbReference>
<dbReference type="InterPro" id="IPR035911">
    <property type="entry name" value="MurE/MurF_N"/>
</dbReference>
<dbReference type="Pfam" id="PF08245">
    <property type="entry name" value="Mur_ligase_M"/>
    <property type="match status" value="1"/>
</dbReference>
<organism evidence="20 21">
    <name type="scientific">Dialister hominis</name>
    <dbReference type="NCBI Taxonomy" id="2582419"/>
    <lineage>
        <taxon>Bacteria</taxon>
        <taxon>Bacillati</taxon>
        <taxon>Bacillota</taxon>
        <taxon>Negativicutes</taxon>
        <taxon>Veillonellales</taxon>
        <taxon>Veillonellaceae</taxon>
        <taxon>Dialister</taxon>
    </lineage>
</organism>
<dbReference type="GO" id="GO:0008360">
    <property type="term" value="P:regulation of cell shape"/>
    <property type="evidence" value="ECO:0007669"/>
    <property type="project" value="UniProtKB-KW"/>
</dbReference>
<dbReference type="Pfam" id="PF01225">
    <property type="entry name" value="Mur_ligase"/>
    <property type="match status" value="1"/>
</dbReference>
<evidence type="ECO:0000313" key="20">
    <source>
        <dbReference type="EMBL" id="BBK25048.1"/>
    </source>
</evidence>
<reference evidence="21" key="1">
    <citation type="submission" date="2019-05" db="EMBL/GenBank/DDBJ databases">
        <title>Complete genome sequencing of Dialister sp. strain 5BBH33.</title>
        <authorList>
            <person name="Sakamoto M."/>
            <person name="Murakami T."/>
            <person name="Mori H."/>
        </authorList>
    </citation>
    <scope>NUCLEOTIDE SEQUENCE [LARGE SCALE GENOMIC DNA]</scope>
    <source>
        <strain evidence="21">5BBH33</strain>
    </source>
</reference>
<dbReference type="OrthoDB" id="9800958at2"/>
<dbReference type="GO" id="GO:0005737">
    <property type="term" value="C:cytoplasm"/>
    <property type="evidence" value="ECO:0007669"/>
    <property type="project" value="UniProtKB-SubCell"/>
</dbReference>
<evidence type="ECO:0000256" key="16">
    <source>
        <dbReference type="RuleBase" id="RU004135"/>
    </source>
</evidence>